<keyword evidence="2" id="KW-0812">Transmembrane</keyword>
<evidence type="ECO:0000313" key="3">
    <source>
        <dbReference type="EMBL" id="MDF3301400.1"/>
    </source>
</evidence>
<accession>A0ABT6AC64</accession>
<reference evidence="3 4" key="1">
    <citation type="submission" date="2023-03" db="EMBL/GenBank/DDBJ databases">
        <title>Draft genome sequence of Streptomyces sp. K1PA1 isolated from peat swamp forest in Thailand.</title>
        <authorList>
            <person name="Klaysubun C."/>
            <person name="Duangmal K."/>
        </authorList>
    </citation>
    <scope>NUCLEOTIDE SEQUENCE [LARGE SCALE GENOMIC DNA]</scope>
    <source>
        <strain evidence="3 4">K1PA1</strain>
    </source>
</reference>
<feature type="region of interest" description="Disordered" evidence="1">
    <location>
        <begin position="202"/>
        <end position="221"/>
    </location>
</feature>
<feature type="transmembrane region" description="Helical" evidence="2">
    <location>
        <begin position="150"/>
        <end position="172"/>
    </location>
</feature>
<proteinExistence type="predicted"/>
<feature type="transmembrane region" description="Helical" evidence="2">
    <location>
        <begin position="47"/>
        <end position="64"/>
    </location>
</feature>
<dbReference type="Proteomes" id="UP001221150">
    <property type="component" value="Unassembled WGS sequence"/>
</dbReference>
<keyword evidence="4" id="KW-1185">Reference proteome</keyword>
<gene>
    <name evidence="3" type="ORF">P3H78_22800</name>
</gene>
<evidence type="ECO:0000256" key="1">
    <source>
        <dbReference type="SAM" id="MobiDB-lite"/>
    </source>
</evidence>
<sequence length="221" mass="24185">MDHLRSQAGAAAERSDVRPDKRVRHSSIFFGFLPWIIFDVVAGPSTWKFAALAAFVSALVLNVPDIRRGSVKALEVTGLVFFAVLCVLALTLDLQHLLWLETWAQTLSSGVIALVALVSLAFTPFTEQYARESTPREYWHSPKFKHINRVLTGVWGAVFAVSALLGLFAIRVSGSSDWFNWVIPVVLLVGAVKFTNWYPDHAGGSSSDRAEAPVPARPPGA</sequence>
<comment type="caution">
    <text evidence="3">The sequence shown here is derived from an EMBL/GenBank/DDBJ whole genome shotgun (WGS) entry which is preliminary data.</text>
</comment>
<name>A0ABT6AC64_9ACTN</name>
<feature type="transmembrane region" description="Helical" evidence="2">
    <location>
        <begin position="76"/>
        <end position="99"/>
    </location>
</feature>
<protein>
    <submittedName>
        <fullName evidence="3">Uncharacterized protein</fullName>
    </submittedName>
</protein>
<keyword evidence="2" id="KW-0472">Membrane</keyword>
<evidence type="ECO:0000256" key="2">
    <source>
        <dbReference type="SAM" id="Phobius"/>
    </source>
</evidence>
<organism evidence="3 4">
    <name type="scientific">Streptomyces tropicalis</name>
    <dbReference type="NCBI Taxonomy" id="3034234"/>
    <lineage>
        <taxon>Bacteria</taxon>
        <taxon>Bacillati</taxon>
        <taxon>Actinomycetota</taxon>
        <taxon>Actinomycetes</taxon>
        <taxon>Kitasatosporales</taxon>
        <taxon>Streptomycetaceae</taxon>
        <taxon>Streptomyces</taxon>
    </lineage>
</organism>
<feature type="transmembrane region" description="Helical" evidence="2">
    <location>
        <begin position="111"/>
        <end position="130"/>
    </location>
</feature>
<feature type="transmembrane region" description="Helical" evidence="2">
    <location>
        <begin position="178"/>
        <end position="199"/>
    </location>
</feature>
<dbReference type="EMBL" id="JARJBB010000013">
    <property type="protein sequence ID" value="MDF3301400.1"/>
    <property type="molecule type" value="Genomic_DNA"/>
</dbReference>
<keyword evidence="2" id="KW-1133">Transmembrane helix</keyword>
<evidence type="ECO:0000313" key="4">
    <source>
        <dbReference type="Proteomes" id="UP001221150"/>
    </source>
</evidence>
<dbReference type="RefSeq" id="WP_276110970.1">
    <property type="nucleotide sequence ID" value="NZ_JARJBB010000013.1"/>
</dbReference>